<keyword evidence="3" id="KW-1185">Reference proteome</keyword>
<name>A0A6M1LVA0_9PROT</name>
<accession>A0A6M1LVA0</accession>
<evidence type="ECO:0000313" key="3">
    <source>
        <dbReference type="Proteomes" id="UP000475385"/>
    </source>
</evidence>
<dbReference type="Pfam" id="PF01381">
    <property type="entry name" value="HTH_3"/>
    <property type="match status" value="1"/>
</dbReference>
<dbReference type="Gene3D" id="1.10.260.40">
    <property type="entry name" value="lambda repressor-like DNA-binding domains"/>
    <property type="match status" value="1"/>
</dbReference>
<dbReference type="CDD" id="cd00093">
    <property type="entry name" value="HTH_XRE"/>
    <property type="match status" value="1"/>
</dbReference>
<dbReference type="RefSeq" id="WP_164698302.1">
    <property type="nucleotide sequence ID" value="NZ_JAAIKB010000039.1"/>
</dbReference>
<protein>
    <submittedName>
        <fullName evidence="2">Helix-turn-helix transcriptional regulator</fullName>
    </submittedName>
</protein>
<dbReference type="EMBL" id="JAAIKB010000039">
    <property type="protein sequence ID" value="NGM24396.1"/>
    <property type="molecule type" value="Genomic_DNA"/>
</dbReference>
<dbReference type="PROSITE" id="PS50943">
    <property type="entry name" value="HTH_CROC1"/>
    <property type="match status" value="1"/>
</dbReference>
<evidence type="ECO:0000313" key="2">
    <source>
        <dbReference type="EMBL" id="NGM24396.1"/>
    </source>
</evidence>
<evidence type="ECO:0000259" key="1">
    <source>
        <dbReference type="PROSITE" id="PS50943"/>
    </source>
</evidence>
<sequence length="122" mass="13369">MSQIAASSRPEARLAQRLLALDLTQLEASVLADVSTSTISRWLTYGETPTIKIAERLAAALECSVSDLGWRPTVAMRAQDAVVAVARARGIVVDSVRESRDMVRVVLLVPKREIERVRAARD</sequence>
<feature type="domain" description="HTH cro/C1-type" evidence="1">
    <location>
        <begin position="14"/>
        <end position="68"/>
    </location>
</feature>
<proteinExistence type="predicted"/>
<dbReference type="InterPro" id="IPR010982">
    <property type="entry name" value="Lambda_DNA-bd_dom_sf"/>
</dbReference>
<dbReference type="InterPro" id="IPR001387">
    <property type="entry name" value="Cro/C1-type_HTH"/>
</dbReference>
<dbReference type="SMART" id="SM00530">
    <property type="entry name" value="HTH_XRE"/>
    <property type="match status" value="1"/>
</dbReference>
<organism evidence="2 3">
    <name type="scientific">Falsiroseomonas algicola</name>
    <dbReference type="NCBI Taxonomy" id="2716930"/>
    <lineage>
        <taxon>Bacteria</taxon>
        <taxon>Pseudomonadati</taxon>
        <taxon>Pseudomonadota</taxon>
        <taxon>Alphaproteobacteria</taxon>
        <taxon>Acetobacterales</taxon>
        <taxon>Roseomonadaceae</taxon>
        <taxon>Falsiroseomonas</taxon>
    </lineage>
</organism>
<dbReference type="AlphaFoldDB" id="A0A6M1LVA0"/>
<dbReference type="Proteomes" id="UP000475385">
    <property type="component" value="Unassembled WGS sequence"/>
</dbReference>
<gene>
    <name evidence="2" type="ORF">G3576_30745</name>
</gene>
<dbReference type="SUPFAM" id="SSF47413">
    <property type="entry name" value="lambda repressor-like DNA-binding domains"/>
    <property type="match status" value="1"/>
</dbReference>
<dbReference type="GO" id="GO:0003677">
    <property type="term" value="F:DNA binding"/>
    <property type="evidence" value="ECO:0007669"/>
    <property type="project" value="InterPro"/>
</dbReference>
<comment type="caution">
    <text evidence="2">The sequence shown here is derived from an EMBL/GenBank/DDBJ whole genome shotgun (WGS) entry which is preliminary data.</text>
</comment>
<reference evidence="2 3" key="1">
    <citation type="submission" date="2020-03" db="EMBL/GenBank/DDBJ databases">
        <title>Roseomonas stagni sp. nov., isolated from pond water in Japan.</title>
        <authorList>
            <person name="Furuhata K."/>
            <person name="Miyamoto H."/>
            <person name="Goto K."/>
        </authorList>
    </citation>
    <scope>NUCLEOTIDE SEQUENCE [LARGE SCALE GENOMIC DNA]</scope>
    <source>
        <strain evidence="2 3">PeD5</strain>
    </source>
</reference>